<dbReference type="EC" id="2.7.13.3" evidence="2"/>
<feature type="transmembrane region" description="Helical" evidence="9">
    <location>
        <begin position="129"/>
        <end position="150"/>
    </location>
</feature>
<dbReference type="OrthoDB" id="9796100at2"/>
<dbReference type="EMBL" id="QBKN01000016">
    <property type="protein sequence ID" value="PTX46431.1"/>
    <property type="molecule type" value="Genomic_DNA"/>
</dbReference>
<dbReference type="PRINTS" id="PR00344">
    <property type="entry name" value="BCTRLSENSOR"/>
</dbReference>
<dbReference type="SUPFAM" id="SSF47384">
    <property type="entry name" value="Homodimeric domain of signal transducing histidine kinase"/>
    <property type="match status" value="1"/>
</dbReference>
<dbReference type="InterPro" id="IPR036097">
    <property type="entry name" value="HisK_dim/P_sf"/>
</dbReference>
<name>A0A2T6ARJ0_9RHOB</name>
<evidence type="ECO:0000256" key="3">
    <source>
        <dbReference type="ARBA" id="ARBA00022553"/>
    </source>
</evidence>
<comment type="caution">
    <text evidence="11">The sequence shown here is derived from an EMBL/GenBank/DDBJ whole genome shotgun (WGS) entry which is preliminary data.</text>
</comment>
<dbReference type="SUPFAM" id="SSF55874">
    <property type="entry name" value="ATPase domain of HSP90 chaperone/DNA topoisomerase II/histidine kinase"/>
    <property type="match status" value="1"/>
</dbReference>
<dbReference type="Gene3D" id="1.10.287.130">
    <property type="match status" value="1"/>
</dbReference>
<dbReference type="InterPro" id="IPR036890">
    <property type="entry name" value="HATPase_C_sf"/>
</dbReference>
<evidence type="ECO:0000256" key="1">
    <source>
        <dbReference type="ARBA" id="ARBA00000085"/>
    </source>
</evidence>
<evidence type="ECO:0000256" key="9">
    <source>
        <dbReference type="SAM" id="Phobius"/>
    </source>
</evidence>
<evidence type="ECO:0000256" key="5">
    <source>
        <dbReference type="ARBA" id="ARBA00022741"/>
    </source>
</evidence>
<sequence>MPQSKFGRRLGAVRRAEFGSPMETAARSIGILATSAALYLASHDPIFPIWCASYFLFEGLFLLIAGWPPKRNIRAHFGLAILFYNLSALNFAWLPLYMIWLGEPGYALVGGLGIFGMLLYTLHRTEYEASLVISDCLHAVVVAGALLVIIEPRIDSTAMQVAGFICALAVAKYFCLGMWAKLRNQAQHRRTEQRYAAAQKERALSQFVGGVAHDFNNQLTAILGNLELIDHLHDPSDRAHAMRAVHEAGGNAAQTVRQLLATTGRAPLRPRWIDLNHFVDTRISYIRDLMGDAIRLDVGPIPEHARVTADPGMLETALVELCQNARDAMEEGTGRIRISATDESPGGRQAPRFALVVEDDGPGVDDSALAMLTEPFYTTKGVGEGPGLGLSAVRGFAHQSGGELRIGRSAMGGLRIALVLPEVMAQLPASGAS</sequence>
<keyword evidence="3" id="KW-0597">Phosphoprotein</keyword>
<keyword evidence="9" id="KW-0472">Membrane</keyword>
<dbReference type="InterPro" id="IPR003661">
    <property type="entry name" value="HisK_dim/P_dom"/>
</dbReference>
<reference evidence="11 12" key="1">
    <citation type="submission" date="2018-04" db="EMBL/GenBank/DDBJ databases">
        <title>Genomic Encyclopedia of Archaeal and Bacterial Type Strains, Phase II (KMG-II): from individual species to whole genera.</title>
        <authorList>
            <person name="Goeker M."/>
        </authorList>
    </citation>
    <scope>NUCLEOTIDE SEQUENCE [LARGE SCALE GENOMIC DNA]</scope>
    <source>
        <strain evidence="11 12">DSM 29329</strain>
    </source>
</reference>
<evidence type="ECO:0000256" key="2">
    <source>
        <dbReference type="ARBA" id="ARBA00012438"/>
    </source>
</evidence>
<dbReference type="GO" id="GO:0005524">
    <property type="term" value="F:ATP binding"/>
    <property type="evidence" value="ECO:0007669"/>
    <property type="project" value="UniProtKB-KW"/>
</dbReference>
<feature type="transmembrane region" description="Helical" evidence="9">
    <location>
        <begin position="162"/>
        <end position="180"/>
    </location>
</feature>
<protein>
    <recommendedName>
        <fullName evidence="2">histidine kinase</fullName>
        <ecNumber evidence="2">2.7.13.3</ecNumber>
    </recommendedName>
</protein>
<keyword evidence="7" id="KW-0067">ATP-binding</keyword>
<accession>A0A2T6ARJ0</accession>
<evidence type="ECO:0000256" key="8">
    <source>
        <dbReference type="ARBA" id="ARBA00023012"/>
    </source>
</evidence>
<keyword evidence="9" id="KW-1133">Transmembrane helix</keyword>
<dbReference type="PANTHER" id="PTHR43065:SF46">
    <property type="entry name" value="C4-DICARBOXYLATE TRANSPORT SENSOR PROTEIN DCTB"/>
    <property type="match status" value="1"/>
</dbReference>
<evidence type="ECO:0000256" key="4">
    <source>
        <dbReference type="ARBA" id="ARBA00022679"/>
    </source>
</evidence>
<dbReference type="CDD" id="cd00082">
    <property type="entry name" value="HisKA"/>
    <property type="match status" value="1"/>
</dbReference>
<dbReference type="SMART" id="SM00387">
    <property type="entry name" value="HATPase_c"/>
    <property type="match status" value="1"/>
</dbReference>
<feature type="transmembrane region" description="Helical" evidence="9">
    <location>
        <begin position="47"/>
        <end position="67"/>
    </location>
</feature>
<keyword evidence="12" id="KW-1185">Reference proteome</keyword>
<gene>
    <name evidence="11" type="ORF">C8N44_1166</name>
</gene>
<dbReference type="Proteomes" id="UP000244069">
    <property type="component" value="Unassembled WGS sequence"/>
</dbReference>
<dbReference type="PANTHER" id="PTHR43065">
    <property type="entry name" value="SENSOR HISTIDINE KINASE"/>
    <property type="match status" value="1"/>
</dbReference>
<dbReference type="PROSITE" id="PS50109">
    <property type="entry name" value="HIS_KIN"/>
    <property type="match status" value="1"/>
</dbReference>
<dbReference type="GO" id="GO:0000155">
    <property type="term" value="F:phosphorelay sensor kinase activity"/>
    <property type="evidence" value="ECO:0007669"/>
    <property type="project" value="InterPro"/>
</dbReference>
<proteinExistence type="predicted"/>
<dbReference type="InterPro" id="IPR003594">
    <property type="entry name" value="HATPase_dom"/>
</dbReference>
<dbReference type="Pfam" id="PF02518">
    <property type="entry name" value="HATPase_c"/>
    <property type="match status" value="1"/>
</dbReference>
<evidence type="ECO:0000313" key="12">
    <source>
        <dbReference type="Proteomes" id="UP000244069"/>
    </source>
</evidence>
<organism evidence="11 12">
    <name type="scientific">Allosediminivita pacifica</name>
    <dbReference type="NCBI Taxonomy" id="1267769"/>
    <lineage>
        <taxon>Bacteria</taxon>
        <taxon>Pseudomonadati</taxon>
        <taxon>Pseudomonadota</taxon>
        <taxon>Alphaproteobacteria</taxon>
        <taxon>Rhodobacterales</taxon>
        <taxon>Paracoccaceae</taxon>
        <taxon>Allosediminivita</taxon>
    </lineage>
</organism>
<evidence type="ECO:0000259" key="10">
    <source>
        <dbReference type="PROSITE" id="PS50109"/>
    </source>
</evidence>
<keyword evidence="9" id="KW-0812">Transmembrane</keyword>
<feature type="domain" description="Histidine kinase" evidence="10">
    <location>
        <begin position="210"/>
        <end position="424"/>
    </location>
</feature>
<dbReference type="InterPro" id="IPR004358">
    <property type="entry name" value="Sig_transdc_His_kin-like_C"/>
</dbReference>
<comment type="catalytic activity">
    <reaction evidence="1">
        <text>ATP + protein L-histidine = ADP + protein N-phospho-L-histidine.</text>
        <dbReference type="EC" id="2.7.13.3"/>
    </reaction>
</comment>
<dbReference type="InterPro" id="IPR005467">
    <property type="entry name" value="His_kinase_dom"/>
</dbReference>
<keyword evidence="6 11" id="KW-0418">Kinase</keyword>
<feature type="transmembrane region" description="Helical" evidence="9">
    <location>
        <begin position="79"/>
        <end position="100"/>
    </location>
</feature>
<dbReference type="Gene3D" id="3.30.565.10">
    <property type="entry name" value="Histidine kinase-like ATPase, C-terminal domain"/>
    <property type="match status" value="1"/>
</dbReference>
<dbReference type="AlphaFoldDB" id="A0A2T6ARJ0"/>
<keyword evidence="5" id="KW-0547">Nucleotide-binding</keyword>
<evidence type="ECO:0000256" key="7">
    <source>
        <dbReference type="ARBA" id="ARBA00022840"/>
    </source>
</evidence>
<evidence type="ECO:0000256" key="6">
    <source>
        <dbReference type="ARBA" id="ARBA00022777"/>
    </source>
</evidence>
<feature type="transmembrane region" description="Helical" evidence="9">
    <location>
        <begin position="106"/>
        <end position="122"/>
    </location>
</feature>
<dbReference type="RefSeq" id="WP_107977249.1">
    <property type="nucleotide sequence ID" value="NZ_BMEZ01000017.1"/>
</dbReference>
<evidence type="ECO:0000313" key="11">
    <source>
        <dbReference type="EMBL" id="PTX46431.1"/>
    </source>
</evidence>
<keyword evidence="8" id="KW-0902">Two-component regulatory system</keyword>
<keyword evidence="4" id="KW-0808">Transferase</keyword>